<keyword evidence="10" id="KW-0539">Nucleus</keyword>
<evidence type="ECO:0000313" key="15">
    <source>
        <dbReference type="EMBL" id="KRZ16629.1"/>
    </source>
</evidence>
<dbReference type="InterPro" id="IPR024729">
    <property type="entry name" value="USP7_ICP0-binding_dom"/>
</dbReference>
<evidence type="ECO:0000256" key="7">
    <source>
        <dbReference type="ARBA" id="ARBA00022786"/>
    </source>
</evidence>
<evidence type="ECO:0000256" key="2">
    <source>
        <dbReference type="ARBA" id="ARBA00004123"/>
    </source>
</evidence>
<dbReference type="InterPro" id="IPR008974">
    <property type="entry name" value="TRAF-like"/>
</dbReference>
<dbReference type="Pfam" id="PF00443">
    <property type="entry name" value="UCH"/>
    <property type="match status" value="1"/>
</dbReference>
<evidence type="ECO:0000256" key="6">
    <source>
        <dbReference type="ARBA" id="ARBA00022670"/>
    </source>
</evidence>
<dbReference type="SUPFAM" id="SSF54001">
    <property type="entry name" value="Cysteine proteinases"/>
    <property type="match status" value="1"/>
</dbReference>
<accession>A0A0V1I3Y4</accession>
<dbReference type="PROSITE" id="PS00973">
    <property type="entry name" value="USP_2"/>
    <property type="match status" value="1"/>
</dbReference>
<feature type="domain" description="MATH" evidence="14">
    <location>
        <begin position="109"/>
        <end position="210"/>
    </location>
</feature>
<keyword evidence="8 15" id="KW-0378">Hydrolase</keyword>
<keyword evidence="9" id="KW-0788">Thiol protease</keyword>
<keyword evidence="7" id="KW-0833">Ubl conjugation pathway</keyword>
<comment type="caution">
    <text evidence="15">The sequence shown here is derived from an EMBL/GenBank/DDBJ whole genome shotgun (WGS) entry which is preliminary data.</text>
</comment>
<dbReference type="GO" id="GO:0031647">
    <property type="term" value="P:regulation of protein stability"/>
    <property type="evidence" value="ECO:0007669"/>
    <property type="project" value="TreeGrafter"/>
</dbReference>
<evidence type="ECO:0000256" key="12">
    <source>
        <dbReference type="ARBA" id="ARBA00031508"/>
    </source>
</evidence>
<dbReference type="InterPro" id="IPR001394">
    <property type="entry name" value="Peptidase_C19_UCH"/>
</dbReference>
<dbReference type="GO" id="GO:0005634">
    <property type="term" value="C:nucleus"/>
    <property type="evidence" value="ECO:0007669"/>
    <property type="project" value="UniProtKB-SubCell"/>
</dbReference>
<feature type="non-terminal residue" evidence="15">
    <location>
        <position position="1"/>
    </location>
</feature>
<dbReference type="EMBL" id="JYDP01000010">
    <property type="protein sequence ID" value="KRZ16629.1"/>
    <property type="molecule type" value="Genomic_DNA"/>
</dbReference>
<dbReference type="Pfam" id="PF14533">
    <property type="entry name" value="USP7_C2"/>
    <property type="match status" value="1"/>
</dbReference>
<dbReference type="SUPFAM" id="SSF49599">
    <property type="entry name" value="TRAF domain-like"/>
    <property type="match status" value="1"/>
</dbReference>
<organism evidence="15 16">
    <name type="scientific">Trichinella zimbabwensis</name>
    <dbReference type="NCBI Taxonomy" id="268475"/>
    <lineage>
        <taxon>Eukaryota</taxon>
        <taxon>Metazoa</taxon>
        <taxon>Ecdysozoa</taxon>
        <taxon>Nematoda</taxon>
        <taxon>Enoplea</taxon>
        <taxon>Dorylaimia</taxon>
        <taxon>Trichinellida</taxon>
        <taxon>Trichinellidae</taxon>
        <taxon>Trichinella</taxon>
    </lineage>
</organism>
<dbReference type="SMART" id="SM00061">
    <property type="entry name" value="MATH"/>
    <property type="match status" value="1"/>
</dbReference>
<evidence type="ECO:0000256" key="1">
    <source>
        <dbReference type="ARBA" id="ARBA00000707"/>
    </source>
</evidence>
<dbReference type="Gene3D" id="2.60.210.10">
    <property type="entry name" value="Apoptosis, Tumor Necrosis Factor Receptor Associated Protein 2, Chain A"/>
    <property type="match status" value="1"/>
</dbReference>
<feature type="chain" id="PRO_5006879657" description="Ubiquitin carboxyl-terminal hydrolase 7" evidence="13">
    <location>
        <begin position="21"/>
        <end position="1138"/>
    </location>
</feature>
<comment type="catalytic activity">
    <reaction evidence="1">
        <text>Thiol-dependent hydrolysis of ester, thioester, amide, peptide and isopeptide bonds formed by the C-terminal Gly of ubiquitin (a 76-residue protein attached to proteins as an intracellular targeting signal).</text>
        <dbReference type="EC" id="3.4.19.12"/>
    </reaction>
</comment>
<dbReference type="Pfam" id="PF22486">
    <property type="entry name" value="MATH_2"/>
    <property type="match status" value="1"/>
</dbReference>
<dbReference type="InterPro" id="IPR050164">
    <property type="entry name" value="Peptidase_C19"/>
</dbReference>
<dbReference type="GO" id="GO:0016579">
    <property type="term" value="P:protein deubiquitination"/>
    <property type="evidence" value="ECO:0007669"/>
    <property type="project" value="InterPro"/>
</dbReference>
<dbReference type="PANTHER" id="PTHR24006:SF644">
    <property type="entry name" value="UBIQUITIN CARBOXYL-TERMINAL HYDROLASE 7"/>
    <property type="match status" value="1"/>
</dbReference>
<dbReference type="GO" id="GO:0005829">
    <property type="term" value="C:cytosol"/>
    <property type="evidence" value="ECO:0007669"/>
    <property type="project" value="TreeGrafter"/>
</dbReference>
<dbReference type="InterPro" id="IPR018200">
    <property type="entry name" value="USP_CS"/>
</dbReference>
<name>A0A0V1I3Y4_9BILA</name>
<dbReference type="InterPro" id="IPR002083">
    <property type="entry name" value="MATH/TRAF_dom"/>
</dbReference>
<evidence type="ECO:0000259" key="14">
    <source>
        <dbReference type="SMART" id="SM00061"/>
    </source>
</evidence>
<dbReference type="Gene3D" id="3.10.20.90">
    <property type="entry name" value="Phosphatidylinositol 3-kinase Catalytic Subunit, Chain A, domain 1"/>
    <property type="match status" value="2"/>
</dbReference>
<keyword evidence="13" id="KW-0732">Signal</keyword>
<evidence type="ECO:0000256" key="5">
    <source>
        <dbReference type="ARBA" id="ARBA00021393"/>
    </source>
</evidence>
<dbReference type="AlphaFoldDB" id="A0A0V1I3Y4"/>
<dbReference type="FunFam" id="2.60.210.10:FF:000014">
    <property type="entry name" value="Ubiquitin carboxyl-terminal hydrolase 7"/>
    <property type="match status" value="1"/>
</dbReference>
<dbReference type="InterPro" id="IPR038765">
    <property type="entry name" value="Papain-like_cys_pep_sf"/>
</dbReference>
<dbReference type="Proteomes" id="UP000055024">
    <property type="component" value="Unassembled WGS sequence"/>
</dbReference>
<evidence type="ECO:0000313" key="16">
    <source>
        <dbReference type="Proteomes" id="UP000055024"/>
    </source>
</evidence>
<dbReference type="GO" id="GO:0004843">
    <property type="term" value="F:cysteine-type deubiquitinase activity"/>
    <property type="evidence" value="ECO:0007669"/>
    <property type="project" value="UniProtKB-EC"/>
</dbReference>
<reference evidence="15 16" key="1">
    <citation type="submission" date="2015-01" db="EMBL/GenBank/DDBJ databases">
        <title>Evolution of Trichinella species and genotypes.</title>
        <authorList>
            <person name="Korhonen P.K."/>
            <person name="Edoardo P."/>
            <person name="Giuseppe L.R."/>
            <person name="Gasser R.B."/>
        </authorList>
    </citation>
    <scope>NUCLEOTIDE SEQUENCE [LARGE SCALE GENOMIC DNA]</scope>
    <source>
        <strain evidence="15">ISS1029</strain>
    </source>
</reference>
<dbReference type="CDD" id="cd02659">
    <property type="entry name" value="peptidase_C19C"/>
    <property type="match status" value="1"/>
</dbReference>
<protein>
    <recommendedName>
        <fullName evidence="5">Ubiquitin carboxyl-terminal hydrolase 7</fullName>
        <ecNumber evidence="4">3.4.19.12</ecNumber>
    </recommendedName>
    <alternativeName>
        <fullName evidence="12">Ubiquitin thioesterase 7</fullName>
    </alternativeName>
    <alternativeName>
        <fullName evidence="11">Ubiquitin-specific-processing protease 7</fullName>
    </alternativeName>
</protein>
<keyword evidence="6" id="KW-0645">Protease</keyword>
<dbReference type="PANTHER" id="PTHR24006">
    <property type="entry name" value="UBIQUITIN CARBOXYL-TERMINAL HYDROLASE"/>
    <property type="match status" value="1"/>
</dbReference>
<dbReference type="STRING" id="268475.A0A0V1I3Y4"/>
<dbReference type="GO" id="GO:0006508">
    <property type="term" value="P:proteolysis"/>
    <property type="evidence" value="ECO:0007669"/>
    <property type="project" value="UniProtKB-KW"/>
</dbReference>
<evidence type="ECO:0000256" key="13">
    <source>
        <dbReference type="SAM" id="SignalP"/>
    </source>
</evidence>
<dbReference type="FunFam" id="3.90.70.10:FF:000005">
    <property type="entry name" value="Ubiquitin carboxyl-terminal hydrolase 7"/>
    <property type="match status" value="1"/>
</dbReference>
<gene>
    <name evidence="15" type="primary">Usp7</name>
    <name evidence="15" type="ORF">T11_9165</name>
</gene>
<comment type="subcellular location">
    <subcellularLocation>
        <location evidence="2">Nucleus</location>
    </subcellularLocation>
</comment>
<feature type="signal peptide" evidence="13">
    <location>
        <begin position="1"/>
        <end position="20"/>
    </location>
</feature>
<evidence type="ECO:0000256" key="9">
    <source>
        <dbReference type="ARBA" id="ARBA00022807"/>
    </source>
</evidence>
<dbReference type="OrthoDB" id="289038at2759"/>
<keyword evidence="16" id="KW-1185">Reference proteome</keyword>
<evidence type="ECO:0000256" key="11">
    <source>
        <dbReference type="ARBA" id="ARBA00031500"/>
    </source>
</evidence>
<dbReference type="EC" id="3.4.19.12" evidence="4"/>
<dbReference type="InterPro" id="IPR029346">
    <property type="entry name" value="USP_C"/>
</dbReference>
<evidence type="ECO:0000256" key="3">
    <source>
        <dbReference type="ARBA" id="ARBA00009085"/>
    </source>
</evidence>
<evidence type="ECO:0000256" key="4">
    <source>
        <dbReference type="ARBA" id="ARBA00012759"/>
    </source>
</evidence>
<evidence type="ECO:0000256" key="8">
    <source>
        <dbReference type="ARBA" id="ARBA00022801"/>
    </source>
</evidence>
<dbReference type="Pfam" id="PF12436">
    <property type="entry name" value="USP7_ICP0_bdg"/>
    <property type="match status" value="1"/>
</dbReference>
<sequence>LWRLRKVFTFHFLCMIRTLSNRSCSQQAKVSDSVLLQNGPLMKSARPVEDPYPVKVTELSEPMDVEENTAVLMDNNKSNGVCTNKVDLKKQDEEEDDDDDYKAEGTLRLQIPEFSQVKGQVLSEPIYVRGLPWKIMAIPRELGRNQRSLGYFLQCNSDSDCPSWSCYASATLRLKSQKEGIDDCEKTISHVFYPKENDWGYSCFLRWEEVVDPDRGYIKDDTIVLEVHLVADAPHGVQWDSKKHTGYIGLKNQGATCYMNSLLQTLFFTNKLRKAVYQISTEQDDPHKSVALAMQRVFYELQFSDKPVGTKKLTRSFGWDAFDSFLQHDVQELCRVLLDNLESKMKDTPVNGVIPQLFEGKMKSYVRCKKVPFESNREEAFYDIQLNVKGKANIYESFKDYVAVETLEGDNKYDAGDYGLQEATKGVVFIKFPPVLHLQLMRVQYDPLNDQNLKINDRFEFPEKLDLDEFLESKESTPAKYTLHAVLVHSGDFHGGHYVVYINPKGNGRWCKFDDDVVSRCSKSEAIEQNYGGNDSESAHRHCTNAYMLAYIRDSVMDEILCSVNEVDIPVQLRARLQRERDVEALRKKEKSEAHLFCTVSVLSDDDFEGHQGPDLINVEQADRVSRKFRVRRTMIFSDVYAFMAREYQLTPLVQFRLWPISNSNNGGGLRPTTVPNLDGLTQIDRLSTGSELEIALYMEVYDYLHGELELPSYRHSDDVLLFLKYYDPVSQTLIYCGHMIVSIDISLTDMIPEMCARVNLPPDTDIDIYEEDKYGDLEILDKAAESVQKACSDFVDGLILVYQSVDLLKAQRGFKLAEVRSYYIELQNRIELELIDKQLDCVDNLLIPASYEWTYVDMATVVGRRIGYDPFKIQFSRSSVYKDSNGLTVRFSLTSKLKDILNTSPRNRVRRYRFYFQRMPLRIDELELRFQVRIQYMDMKLRVEEMIVYPSKYGTVQDLLNEVSAGIQFSEGSSKRLRLLQINSCRIVCTVQPDMVLEQMGFNHVVRVEEIPPDQVVVDPKSEFLLPVAHFYKDCYQTFGTPFYLKVKNGEPFGSVKQRIQRMLEVSDKEFEKFKFALCTVSRTTYFENENFIINLTDFTASHFSATAKPWLGLDHVNKLAKGRGMHTLEKAIVIHN</sequence>
<dbReference type="Gene3D" id="3.90.70.10">
    <property type="entry name" value="Cysteine proteinases"/>
    <property type="match status" value="1"/>
</dbReference>
<evidence type="ECO:0000256" key="10">
    <source>
        <dbReference type="ARBA" id="ARBA00023242"/>
    </source>
</evidence>
<proteinExistence type="inferred from homology"/>
<dbReference type="PROSITE" id="PS00972">
    <property type="entry name" value="USP_1"/>
    <property type="match status" value="1"/>
</dbReference>
<comment type="similarity">
    <text evidence="3">Belongs to the peptidase C19 family.</text>
</comment>